<protein>
    <submittedName>
        <fullName evidence="4">Uncharacterized protein</fullName>
    </submittedName>
</protein>
<keyword evidence="3" id="KW-0472">Membrane</keyword>
<evidence type="ECO:0000256" key="3">
    <source>
        <dbReference type="SAM" id="Phobius"/>
    </source>
</evidence>
<evidence type="ECO:0000313" key="5">
    <source>
        <dbReference type="Proteomes" id="UP000596660"/>
    </source>
</evidence>
<name>A0A803MCX2_CHEQI</name>
<keyword evidence="5" id="KW-1185">Reference proteome</keyword>
<evidence type="ECO:0000313" key="4">
    <source>
        <dbReference type="EnsemblPlants" id="AUR62027315-RA:cds"/>
    </source>
</evidence>
<dbReference type="SMR" id="A0A803MCX2"/>
<feature type="region of interest" description="Disordered" evidence="2">
    <location>
        <begin position="157"/>
        <end position="182"/>
    </location>
</feature>
<dbReference type="Gramene" id="AUR62027315-RA">
    <property type="protein sequence ID" value="AUR62027315-RA:cds"/>
    <property type="gene ID" value="AUR62027315"/>
</dbReference>
<feature type="transmembrane region" description="Helical" evidence="3">
    <location>
        <begin position="21"/>
        <end position="38"/>
    </location>
</feature>
<accession>A0A803MCX2</accession>
<reference evidence="4" key="2">
    <citation type="submission" date="2021-03" db="UniProtKB">
        <authorList>
            <consortium name="EnsemblPlants"/>
        </authorList>
    </citation>
    <scope>IDENTIFICATION</scope>
</reference>
<proteinExistence type="predicted"/>
<keyword evidence="3" id="KW-1133">Transmembrane helix</keyword>
<gene>
    <name evidence="4" type="primary">LOC110692802</name>
</gene>
<feature type="coiled-coil region" evidence="1">
    <location>
        <begin position="60"/>
        <end position="140"/>
    </location>
</feature>
<dbReference type="EnsemblPlants" id="AUR62027315-RA">
    <property type="protein sequence ID" value="AUR62027315-RA:cds"/>
    <property type="gene ID" value="AUR62027315"/>
</dbReference>
<dbReference type="GeneID" id="110692802"/>
<dbReference type="OMA" id="ARYPFVQ"/>
<dbReference type="RefSeq" id="XP_021725569.1">
    <property type="nucleotide sequence ID" value="XM_021869877.1"/>
</dbReference>
<keyword evidence="3" id="KW-0812">Transmembrane</keyword>
<dbReference type="PANTHER" id="PTHR47747:SF3">
    <property type="entry name" value="OS03G0853600 PROTEIN"/>
    <property type="match status" value="1"/>
</dbReference>
<reference evidence="4" key="1">
    <citation type="journal article" date="2017" name="Nature">
        <title>The genome of Chenopodium quinoa.</title>
        <authorList>
            <person name="Jarvis D.E."/>
            <person name="Ho Y.S."/>
            <person name="Lightfoot D.J."/>
            <person name="Schmoeckel S.M."/>
            <person name="Li B."/>
            <person name="Borm T.J.A."/>
            <person name="Ohyanagi H."/>
            <person name="Mineta K."/>
            <person name="Michell C.T."/>
            <person name="Saber N."/>
            <person name="Kharbatia N.M."/>
            <person name="Rupper R.R."/>
            <person name="Sharp A.R."/>
            <person name="Dally N."/>
            <person name="Boughton B.A."/>
            <person name="Woo Y.H."/>
            <person name="Gao G."/>
            <person name="Schijlen E.G.W.M."/>
            <person name="Guo X."/>
            <person name="Momin A.A."/>
            <person name="Negrao S."/>
            <person name="Al-Babili S."/>
            <person name="Gehring C."/>
            <person name="Roessner U."/>
            <person name="Jung C."/>
            <person name="Murphy K."/>
            <person name="Arold S.T."/>
            <person name="Gojobori T."/>
            <person name="van der Linden C.G."/>
            <person name="van Loo E.N."/>
            <person name="Jellen E.N."/>
            <person name="Maughan P.J."/>
            <person name="Tester M."/>
        </authorList>
    </citation>
    <scope>NUCLEOTIDE SEQUENCE [LARGE SCALE GENOMIC DNA]</scope>
    <source>
        <strain evidence="4">cv. PI 614886</strain>
    </source>
</reference>
<sequence length="427" mass="49160">MAASLQQQQQKNGVIMEETQTIYSTYLGVSFAVFLSLLPDNVMSLLPTLQSRNHYLLHRLRKAEEELFELRSRRQEDSKANARVVEIFATHRNAWQQEERRLLRRLDESAEEISRLRSRLSEVETREAQLLAESDDLRREVGERDELLNFMSRHKTHEMGEAGESESVSGEERDWGGEDEGNGGVKLMFGNLGNGDYNDGFDPNYLSSGSKFWGEPRSPPNLWQDMQYDSIEPAHHVKHFVVRRESPWKIDGESTGVPSKLKVLEEELLNLEKVGRSNSPKVASSMRKQAKRYQELSGKIDDLCRRMQAIDPSEPTMSSEFRSQRQTEFLLEAFQLQQRASETGKKLMALQTEIYTSCIGDELGVETKVAMKRSLDSIRTNFKEIQRNLEVWLARIMGDLEGILARDGASRSRDYFCPRYPYVNSYS</sequence>
<dbReference type="AlphaFoldDB" id="A0A803MCX2"/>
<keyword evidence="1" id="KW-0175">Coiled coil</keyword>
<evidence type="ECO:0000256" key="2">
    <source>
        <dbReference type="SAM" id="MobiDB-lite"/>
    </source>
</evidence>
<organism evidence="4 5">
    <name type="scientific">Chenopodium quinoa</name>
    <name type="common">Quinoa</name>
    <dbReference type="NCBI Taxonomy" id="63459"/>
    <lineage>
        <taxon>Eukaryota</taxon>
        <taxon>Viridiplantae</taxon>
        <taxon>Streptophyta</taxon>
        <taxon>Embryophyta</taxon>
        <taxon>Tracheophyta</taxon>
        <taxon>Spermatophyta</taxon>
        <taxon>Magnoliopsida</taxon>
        <taxon>eudicotyledons</taxon>
        <taxon>Gunneridae</taxon>
        <taxon>Pentapetalae</taxon>
        <taxon>Caryophyllales</taxon>
        <taxon>Chenopodiaceae</taxon>
        <taxon>Chenopodioideae</taxon>
        <taxon>Atripliceae</taxon>
        <taxon>Chenopodium</taxon>
    </lineage>
</organism>
<evidence type="ECO:0000256" key="1">
    <source>
        <dbReference type="SAM" id="Coils"/>
    </source>
</evidence>
<dbReference type="PANTHER" id="PTHR47747">
    <property type="entry name" value="RIBONUCLEASE P PROTEIN SUBUNIT P38-LIKE PROTEIN"/>
    <property type="match status" value="1"/>
</dbReference>
<dbReference type="Proteomes" id="UP000596660">
    <property type="component" value="Unplaced"/>
</dbReference>